<proteinExistence type="predicted"/>
<feature type="compositionally biased region" description="Basic and acidic residues" evidence="5">
    <location>
        <begin position="117"/>
        <end position="126"/>
    </location>
</feature>
<evidence type="ECO:0000313" key="7">
    <source>
        <dbReference type="EMBL" id="CAE0422369.1"/>
    </source>
</evidence>
<feature type="transmembrane region" description="Helical" evidence="6">
    <location>
        <begin position="315"/>
        <end position="334"/>
    </location>
</feature>
<name>A0A7S3LH35_9STRA</name>
<evidence type="ECO:0008006" key="8">
    <source>
        <dbReference type="Google" id="ProtNLM"/>
    </source>
</evidence>
<keyword evidence="4 6" id="KW-0472">Membrane</keyword>
<organism evidence="7">
    <name type="scientific">Amphora coffeiformis</name>
    <dbReference type="NCBI Taxonomy" id="265554"/>
    <lineage>
        <taxon>Eukaryota</taxon>
        <taxon>Sar</taxon>
        <taxon>Stramenopiles</taxon>
        <taxon>Ochrophyta</taxon>
        <taxon>Bacillariophyta</taxon>
        <taxon>Bacillariophyceae</taxon>
        <taxon>Bacillariophycidae</taxon>
        <taxon>Thalassiophysales</taxon>
        <taxon>Catenulaceae</taxon>
        <taxon>Amphora</taxon>
    </lineage>
</organism>
<feature type="transmembrane region" description="Helical" evidence="6">
    <location>
        <begin position="12"/>
        <end position="36"/>
    </location>
</feature>
<dbReference type="GO" id="GO:0005385">
    <property type="term" value="F:zinc ion transmembrane transporter activity"/>
    <property type="evidence" value="ECO:0007669"/>
    <property type="project" value="TreeGrafter"/>
</dbReference>
<keyword evidence="3 6" id="KW-1133">Transmembrane helix</keyword>
<protein>
    <recommendedName>
        <fullName evidence="8">Zinc transporter ZupT</fullName>
    </recommendedName>
</protein>
<keyword evidence="2 6" id="KW-0812">Transmembrane</keyword>
<feature type="transmembrane region" description="Helical" evidence="6">
    <location>
        <begin position="378"/>
        <end position="398"/>
    </location>
</feature>
<gene>
    <name evidence="7" type="ORF">ACOF00016_LOCUS18947</name>
</gene>
<evidence type="ECO:0000256" key="4">
    <source>
        <dbReference type="ARBA" id="ARBA00023136"/>
    </source>
</evidence>
<dbReference type="InterPro" id="IPR003689">
    <property type="entry name" value="ZIP"/>
</dbReference>
<dbReference type="GO" id="GO:0016020">
    <property type="term" value="C:membrane"/>
    <property type="evidence" value="ECO:0007669"/>
    <property type="project" value="UniProtKB-SubCell"/>
</dbReference>
<comment type="subcellular location">
    <subcellularLocation>
        <location evidence="1">Membrane</location>
        <topology evidence="1">Multi-pass membrane protein</topology>
    </subcellularLocation>
</comment>
<dbReference type="PANTHER" id="PTHR11040:SF205">
    <property type="entry name" value="ZINC TRANSPORTER ZUPT"/>
    <property type="match status" value="1"/>
</dbReference>
<sequence>MGRADNENVGIAFALVIGAGAATGLGAAVVFVPALVKLASRKTLASALGLSAGVMTYVSFVEIFAKSSGAFEDAGHDEDKAYILATLCFFAGVILMVLLNKTVTWLLGGHHHHHHDHHEIHGHTETGRMSSVSNNHNESGKKNLRSDDENSPNQTEPQVPRTPQEENDCDNCSTHSRVEPVVACCSEDPAGDLQHLQDMASEIDNYEHTHNHHWEGAQRNEIASNGSDSEDEGRNADPQAAAEEVETKKLMRMSLNTALAIGLHNFPEGLATFVAALADPSVGAVLAIAIAIHNVPEGLCVAMPIYYATGNRMQAFGWAMVSGIAEPIAALLGWAVLANSFSDQSYAVLFGVVAGMMVIISARELLPTAHRYDPEDSVVTYSFMAGMAIMAVSLVLFLL</sequence>
<dbReference type="AlphaFoldDB" id="A0A7S3LH35"/>
<feature type="transmembrane region" description="Helical" evidence="6">
    <location>
        <begin position="43"/>
        <end position="61"/>
    </location>
</feature>
<feature type="compositionally biased region" description="Basic and acidic residues" evidence="5">
    <location>
        <begin position="138"/>
        <end position="148"/>
    </location>
</feature>
<feature type="transmembrane region" description="Helical" evidence="6">
    <location>
        <begin position="346"/>
        <end position="366"/>
    </location>
</feature>
<reference evidence="7" key="1">
    <citation type="submission" date="2021-01" db="EMBL/GenBank/DDBJ databases">
        <authorList>
            <person name="Corre E."/>
            <person name="Pelletier E."/>
            <person name="Niang G."/>
            <person name="Scheremetjew M."/>
            <person name="Finn R."/>
            <person name="Kale V."/>
            <person name="Holt S."/>
            <person name="Cochrane G."/>
            <person name="Meng A."/>
            <person name="Brown T."/>
            <person name="Cohen L."/>
        </authorList>
    </citation>
    <scope>NUCLEOTIDE SEQUENCE</scope>
    <source>
        <strain evidence="7">CCMP127</strain>
    </source>
</reference>
<evidence type="ECO:0000256" key="6">
    <source>
        <dbReference type="SAM" id="Phobius"/>
    </source>
</evidence>
<feature type="compositionally biased region" description="Polar residues" evidence="5">
    <location>
        <begin position="127"/>
        <end position="137"/>
    </location>
</feature>
<feature type="transmembrane region" description="Helical" evidence="6">
    <location>
        <begin position="284"/>
        <end position="308"/>
    </location>
</feature>
<evidence type="ECO:0000256" key="1">
    <source>
        <dbReference type="ARBA" id="ARBA00004141"/>
    </source>
</evidence>
<evidence type="ECO:0000256" key="3">
    <source>
        <dbReference type="ARBA" id="ARBA00022989"/>
    </source>
</evidence>
<dbReference type="EMBL" id="HBIM01025460">
    <property type="protein sequence ID" value="CAE0422369.1"/>
    <property type="molecule type" value="Transcribed_RNA"/>
</dbReference>
<feature type="region of interest" description="Disordered" evidence="5">
    <location>
        <begin position="112"/>
        <end position="172"/>
    </location>
</feature>
<feature type="transmembrane region" description="Helical" evidence="6">
    <location>
        <begin position="81"/>
        <end position="99"/>
    </location>
</feature>
<accession>A0A7S3LH35</accession>
<dbReference type="PANTHER" id="PTHR11040">
    <property type="entry name" value="ZINC/IRON TRANSPORTER"/>
    <property type="match status" value="1"/>
</dbReference>
<evidence type="ECO:0000256" key="2">
    <source>
        <dbReference type="ARBA" id="ARBA00022692"/>
    </source>
</evidence>
<evidence type="ECO:0000256" key="5">
    <source>
        <dbReference type="SAM" id="MobiDB-lite"/>
    </source>
</evidence>
<dbReference type="Pfam" id="PF02535">
    <property type="entry name" value="Zip"/>
    <property type="match status" value="1"/>
</dbReference>
<feature type="transmembrane region" description="Helical" evidence="6">
    <location>
        <begin position="258"/>
        <end position="278"/>
    </location>
</feature>
<feature type="region of interest" description="Disordered" evidence="5">
    <location>
        <begin position="223"/>
        <end position="243"/>
    </location>
</feature>